<dbReference type="EMBL" id="OZ023704">
    <property type="protein sequence ID" value="CAK9873502.1"/>
    <property type="molecule type" value="Genomic_DNA"/>
</dbReference>
<accession>A0ABP1BDU1</accession>
<dbReference type="Proteomes" id="UP001497522">
    <property type="component" value="Chromosome 3"/>
</dbReference>
<protein>
    <submittedName>
        <fullName evidence="2">Uncharacterized protein</fullName>
    </submittedName>
</protein>
<feature type="region of interest" description="Disordered" evidence="1">
    <location>
        <begin position="1"/>
        <end position="39"/>
    </location>
</feature>
<organism evidence="2 3">
    <name type="scientific">Sphagnum jensenii</name>
    <dbReference type="NCBI Taxonomy" id="128206"/>
    <lineage>
        <taxon>Eukaryota</taxon>
        <taxon>Viridiplantae</taxon>
        <taxon>Streptophyta</taxon>
        <taxon>Embryophyta</taxon>
        <taxon>Bryophyta</taxon>
        <taxon>Sphagnophytina</taxon>
        <taxon>Sphagnopsida</taxon>
        <taxon>Sphagnales</taxon>
        <taxon>Sphagnaceae</taxon>
        <taxon>Sphagnum</taxon>
    </lineage>
</organism>
<keyword evidence="3" id="KW-1185">Reference proteome</keyword>
<gene>
    <name evidence="2" type="ORF">CSSPJE1EN2_LOCUS15975</name>
</gene>
<evidence type="ECO:0000313" key="3">
    <source>
        <dbReference type="Proteomes" id="UP001497522"/>
    </source>
</evidence>
<sequence length="155" mass="17709">MEPEDLLSRSTNKEPEVRIQQYEQGTGGSHSAVRKRNRRFSFRSMDRSEPAVLTFRILERSEPEVLIFPSIIRPEPEVPRIPKSGKTGTGGSQKGVKFRNRRFSDSPAFFPVFFPPLFPPSVARAIASKTDDVAKEEDDLQQIHTIQRLRHCSED</sequence>
<name>A0ABP1BDU1_9BRYO</name>
<feature type="region of interest" description="Disordered" evidence="1">
    <location>
        <begin position="76"/>
        <end position="97"/>
    </location>
</feature>
<evidence type="ECO:0000313" key="2">
    <source>
        <dbReference type="EMBL" id="CAK9873502.1"/>
    </source>
</evidence>
<proteinExistence type="predicted"/>
<reference evidence="2" key="1">
    <citation type="submission" date="2024-03" db="EMBL/GenBank/DDBJ databases">
        <authorList>
            <consortium name="ELIXIR-Norway"/>
            <consortium name="Elixir Norway"/>
        </authorList>
    </citation>
    <scope>NUCLEOTIDE SEQUENCE</scope>
</reference>
<evidence type="ECO:0000256" key="1">
    <source>
        <dbReference type="SAM" id="MobiDB-lite"/>
    </source>
</evidence>